<dbReference type="AlphaFoldDB" id="A0A0D2AFT5"/>
<keyword evidence="8" id="KW-0539">Nucleus</keyword>
<dbReference type="HOGENOM" id="CLU_042529_2_0_1"/>
<dbReference type="VEuPathDB" id="FungiDB:PV09_03876"/>
<evidence type="ECO:0000259" key="15">
    <source>
        <dbReference type="PROSITE" id="PS51352"/>
    </source>
</evidence>
<dbReference type="InterPro" id="IPR050924">
    <property type="entry name" value="Peroxiredoxin_BCP/PrxQ"/>
</dbReference>
<evidence type="ECO:0000256" key="14">
    <source>
        <dbReference type="SAM" id="MobiDB-lite"/>
    </source>
</evidence>
<comment type="catalytic activity">
    <reaction evidence="12">
        <text>a hydroperoxide + [thioredoxin]-dithiol = an alcohol + [thioredoxin]-disulfide + H2O</text>
        <dbReference type="Rhea" id="RHEA:62620"/>
        <dbReference type="Rhea" id="RHEA-COMP:10698"/>
        <dbReference type="Rhea" id="RHEA-COMP:10700"/>
        <dbReference type="ChEBI" id="CHEBI:15377"/>
        <dbReference type="ChEBI" id="CHEBI:29950"/>
        <dbReference type="ChEBI" id="CHEBI:30879"/>
        <dbReference type="ChEBI" id="CHEBI:35924"/>
        <dbReference type="ChEBI" id="CHEBI:50058"/>
        <dbReference type="EC" id="1.11.1.24"/>
    </reaction>
</comment>
<dbReference type="RefSeq" id="XP_016215229.1">
    <property type="nucleotide sequence ID" value="XM_016357140.1"/>
</dbReference>
<proteinExistence type="inferred from homology"/>
<name>A0A0D2AFT5_9PEZI</name>
<evidence type="ECO:0000256" key="6">
    <source>
        <dbReference type="ARBA" id="ARBA00023002"/>
    </source>
</evidence>
<feature type="region of interest" description="Disordered" evidence="14">
    <location>
        <begin position="1"/>
        <end position="31"/>
    </location>
</feature>
<feature type="region of interest" description="Disordered" evidence="14">
    <location>
        <begin position="218"/>
        <end position="263"/>
    </location>
</feature>
<evidence type="ECO:0000256" key="5">
    <source>
        <dbReference type="ARBA" id="ARBA00022862"/>
    </source>
</evidence>
<dbReference type="SUPFAM" id="SSF52833">
    <property type="entry name" value="Thioredoxin-like"/>
    <property type="match status" value="1"/>
</dbReference>
<evidence type="ECO:0000256" key="12">
    <source>
        <dbReference type="ARBA" id="ARBA00049091"/>
    </source>
</evidence>
<dbReference type="OrthoDB" id="338622at2759"/>
<evidence type="ECO:0000256" key="3">
    <source>
        <dbReference type="ARBA" id="ARBA00013017"/>
    </source>
</evidence>
<gene>
    <name evidence="16" type="ORF">PV09_03876</name>
</gene>
<keyword evidence="5" id="KW-0049">Antioxidant</keyword>
<evidence type="ECO:0000256" key="4">
    <source>
        <dbReference type="ARBA" id="ARBA00022559"/>
    </source>
</evidence>
<dbReference type="InParanoid" id="A0A0D2AFT5"/>
<dbReference type="PROSITE" id="PS51352">
    <property type="entry name" value="THIOREDOXIN_2"/>
    <property type="match status" value="1"/>
</dbReference>
<organism evidence="16 17">
    <name type="scientific">Verruconis gallopava</name>
    <dbReference type="NCBI Taxonomy" id="253628"/>
    <lineage>
        <taxon>Eukaryota</taxon>
        <taxon>Fungi</taxon>
        <taxon>Dikarya</taxon>
        <taxon>Ascomycota</taxon>
        <taxon>Pezizomycotina</taxon>
        <taxon>Dothideomycetes</taxon>
        <taxon>Pleosporomycetidae</taxon>
        <taxon>Venturiales</taxon>
        <taxon>Sympoventuriaceae</taxon>
        <taxon>Verruconis</taxon>
    </lineage>
</organism>
<feature type="compositionally biased region" description="Low complexity" evidence="14">
    <location>
        <begin position="237"/>
        <end position="248"/>
    </location>
</feature>
<feature type="domain" description="Thioredoxin" evidence="15">
    <location>
        <begin position="65"/>
        <end position="218"/>
    </location>
</feature>
<dbReference type="GO" id="GO:0005634">
    <property type="term" value="C:nucleus"/>
    <property type="evidence" value="ECO:0007669"/>
    <property type="project" value="UniProtKB-SubCell"/>
</dbReference>
<evidence type="ECO:0000256" key="8">
    <source>
        <dbReference type="ARBA" id="ARBA00023242"/>
    </source>
</evidence>
<keyword evidence="17" id="KW-1185">Reference proteome</keyword>
<evidence type="ECO:0000256" key="2">
    <source>
        <dbReference type="ARBA" id="ARBA00011245"/>
    </source>
</evidence>
<evidence type="ECO:0000313" key="17">
    <source>
        <dbReference type="Proteomes" id="UP000053259"/>
    </source>
</evidence>
<evidence type="ECO:0000256" key="7">
    <source>
        <dbReference type="ARBA" id="ARBA00023157"/>
    </source>
</evidence>
<dbReference type="InterPro" id="IPR000866">
    <property type="entry name" value="AhpC/TSA"/>
</dbReference>
<accession>A0A0D2AFT5</accession>
<protein>
    <recommendedName>
        <fullName evidence="3">thioredoxin-dependent peroxiredoxin</fullName>
        <ecNumber evidence="3">1.11.1.24</ecNumber>
    </recommendedName>
    <alternativeName>
        <fullName evidence="13">Nuclear thiol peroxidase</fullName>
    </alternativeName>
    <alternativeName>
        <fullName evidence="10">Thioredoxin peroxidase</fullName>
    </alternativeName>
</protein>
<comment type="subunit">
    <text evidence="2">Monomer.</text>
</comment>
<dbReference type="GO" id="GO:0034599">
    <property type="term" value="P:cellular response to oxidative stress"/>
    <property type="evidence" value="ECO:0007669"/>
    <property type="project" value="UniProtKB-ARBA"/>
</dbReference>
<dbReference type="EMBL" id="KN847538">
    <property type="protein sequence ID" value="KIW05360.1"/>
    <property type="molecule type" value="Genomic_DNA"/>
</dbReference>
<dbReference type="InterPro" id="IPR036249">
    <property type="entry name" value="Thioredoxin-like_sf"/>
</dbReference>
<dbReference type="GO" id="GO:0045454">
    <property type="term" value="P:cell redox homeostasis"/>
    <property type="evidence" value="ECO:0007669"/>
    <property type="project" value="TreeGrafter"/>
</dbReference>
<dbReference type="PANTHER" id="PTHR42801:SF23">
    <property type="entry name" value="PEROXIREDOXIN DOT5"/>
    <property type="match status" value="1"/>
</dbReference>
<dbReference type="GeneID" id="27311849"/>
<dbReference type="GO" id="GO:0005737">
    <property type="term" value="C:cytoplasm"/>
    <property type="evidence" value="ECO:0007669"/>
    <property type="project" value="TreeGrafter"/>
</dbReference>
<dbReference type="Pfam" id="PF00578">
    <property type="entry name" value="AhpC-TSA"/>
    <property type="match status" value="1"/>
</dbReference>
<dbReference type="CDD" id="cd03017">
    <property type="entry name" value="PRX_BCP"/>
    <property type="match status" value="1"/>
</dbReference>
<dbReference type="FunFam" id="3.40.30.10:FF:000157">
    <property type="entry name" value="DOT5p Nuclear thiol peroxidase"/>
    <property type="match status" value="1"/>
</dbReference>
<feature type="compositionally biased region" description="Basic residues" evidence="14">
    <location>
        <begin position="1"/>
        <end position="10"/>
    </location>
</feature>
<keyword evidence="6" id="KW-0560">Oxidoreductase</keyword>
<comment type="similarity">
    <text evidence="11">Belongs to the peroxiredoxin family. BCP/PrxQ subfamily.</text>
</comment>
<dbReference type="Gene3D" id="3.40.30.10">
    <property type="entry name" value="Glutaredoxin"/>
    <property type="match status" value="1"/>
</dbReference>
<keyword evidence="9" id="KW-0676">Redox-active center</keyword>
<evidence type="ECO:0000256" key="9">
    <source>
        <dbReference type="ARBA" id="ARBA00023284"/>
    </source>
</evidence>
<sequence length="263" mass="27045">MSDRVLRKRPAAPTPAEPPAKKAAPKPKNVAAKVVDSVKSGVAKASANVEAKATGEKTSSAGGAPQVGDVIDVASFGGEFETNDGKKVTLKELLDESKSGIVLFTYPKASTPGCTTQACLFRDGHETLTSTGYTIYGLSGDSPKANTTFKTKQKLPYTLLCNPSYSLIGAIGMQDKPAKKTKRGVFALDKSGKVVIAQRGGPQATVDAVKEMVDSAVKGDSNKAPEDGAETPGAVQAAETAGEVADAARAAHLDETPQVGTPA</sequence>
<dbReference type="FunCoup" id="A0A0D2AFT5">
    <property type="interactions" value="27"/>
</dbReference>
<keyword evidence="4" id="KW-0575">Peroxidase</keyword>
<feature type="region of interest" description="Disordered" evidence="14">
    <location>
        <begin position="45"/>
        <end position="64"/>
    </location>
</feature>
<evidence type="ECO:0000256" key="10">
    <source>
        <dbReference type="ARBA" id="ARBA00032824"/>
    </source>
</evidence>
<evidence type="ECO:0000313" key="16">
    <source>
        <dbReference type="EMBL" id="KIW05360.1"/>
    </source>
</evidence>
<keyword evidence="7" id="KW-1015">Disulfide bond</keyword>
<reference evidence="16 17" key="1">
    <citation type="submission" date="2015-01" db="EMBL/GenBank/DDBJ databases">
        <title>The Genome Sequence of Ochroconis gallopava CBS43764.</title>
        <authorList>
            <consortium name="The Broad Institute Genomics Platform"/>
            <person name="Cuomo C."/>
            <person name="de Hoog S."/>
            <person name="Gorbushina A."/>
            <person name="Stielow B."/>
            <person name="Teixiera M."/>
            <person name="Abouelleil A."/>
            <person name="Chapman S.B."/>
            <person name="Priest M."/>
            <person name="Young S.K."/>
            <person name="Wortman J."/>
            <person name="Nusbaum C."/>
            <person name="Birren B."/>
        </authorList>
    </citation>
    <scope>NUCLEOTIDE SEQUENCE [LARGE SCALE GENOMIC DNA]</scope>
    <source>
        <strain evidence="16 17">CBS 43764</strain>
    </source>
</reference>
<evidence type="ECO:0000256" key="13">
    <source>
        <dbReference type="ARBA" id="ARBA00077538"/>
    </source>
</evidence>
<evidence type="ECO:0000256" key="1">
    <source>
        <dbReference type="ARBA" id="ARBA00004123"/>
    </source>
</evidence>
<dbReference type="STRING" id="253628.A0A0D2AFT5"/>
<comment type="subcellular location">
    <subcellularLocation>
        <location evidence="1">Nucleus</location>
    </subcellularLocation>
</comment>
<evidence type="ECO:0000256" key="11">
    <source>
        <dbReference type="ARBA" id="ARBA00038489"/>
    </source>
</evidence>
<dbReference type="GO" id="GO:0008379">
    <property type="term" value="F:thioredoxin peroxidase activity"/>
    <property type="evidence" value="ECO:0007669"/>
    <property type="project" value="TreeGrafter"/>
</dbReference>
<dbReference type="EC" id="1.11.1.24" evidence="3"/>
<dbReference type="PANTHER" id="PTHR42801">
    <property type="entry name" value="THIOREDOXIN-DEPENDENT PEROXIDE REDUCTASE"/>
    <property type="match status" value="1"/>
</dbReference>
<dbReference type="Proteomes" id="UP000053259">
    <property type="component" value="Unassembled WGS sequence"/>
</dbReference>
<dbReference type="InterPro" id="IPR013766">
    <property type="entry name" value="Thioredoxin_domain"/>
</dbReference>